<dbReference type="PANTHER" id="PTHR30383">
    <property type="entry name" value="THIOESTERASE 1/PROTEASE 1/LYSOPHOSPHOLIPASE L1"/>
    <property type="match status" value="1"/>
</dbReference>
<keyword evidence="1" id="KW-0812">Transmembrane</keyword>
<dbReference type="PANTHER" id="PTHR30383:SF24">
    <property type="entry name" value="THIOESTERASE 1_PROTEASE 1_LYSOPHOSPHOLIPASE L1"/>
    <property type="match status" value="1"/>
</dbReference>
<reference evidence="3 4" key="1">
    <citation type="submission" date="2016-02" db="EMBL/GenBank/DDBJ databases">
        <title>Draft genome sequence of Polaribacter atrinae KACC17473.</title>
        <authorList>
            <person name="Shin S.-K."/>
            <person name="Yi H."/>
        </authorList>
    </citation>
    <scope>NUCLEOTIDE SEQUENCE [LARGE SCALE GENOMIC DNA]</scope>
    <source>
        <strain evidence="3 4">KACC 17473</strain>
    </source>
</reference>
<dbReference type="Proteomes" id="UP000076923">
    <property type="component" value="Unassembled WGS sequence"/>
</dbReference>
<dbReference type="EMBL" id="LVWE01000050">
    <property type="protein sequence ID" value="OAD44406.1"/>
    <property type="molecule type" value="Genomic_DNA"/>
</dbReference>
<dbReference type="OrthoDB" id="2810666at2"/>
<dbReference type="Pfam" id="PF13472">
    <property type="entry name" value="Lipase_GDSL_2"/>
    <property type="match status" value="1"/>
</dbReference>
<evidence type="ECO:0000313" key="4">
    <source>
        <dbReference type="Proteomes" id="UP000076923"/>
    </source>
</evidence>
<evidence type="ECO:0000256" key="1">
    <source>
        <dbReference type="SAM" id="Phobius"/>
    </source>
</evidence>
<feature type="transmembrane region" description="Helical" evidence="1">
    <location>
        <begin position="12"/>
        <end position="30"/>
    </location>
</feature>
<gene>
    <name evidence="3" type="ORF">LPB303_12205</name>
</gene>
<keyword evidence="1" id="KW-1133">Transmembrane helix</keyword>
<accession>A0A176TAF3</accession>
<dbReference type="AlphaFoldDB" id="A0A176TAF3"/>
<organism evidence="3 4">
    <name type="scientific">Polaribacter atrinae</name>
    <dbReference type="NCBI Taxonomy" id="1333662"/>
    <lineage>
        <taxon>Bacteria</taxon>
        <taxon>Pseudomonadati</taxon>
        <taxon>Bacteroidota</taxon>
        <taxon>Flavobacteriia</taxon>
        <taxon>Flavobacteriales</taxon>
        <taxon>Flavobacteriaceae</taxon>
    </lineage>
</organism>
<comment type="caution">
    <text evidence="3">The sequence shown here is derived from an EMBL/GenBank/DDBJ whole genome shotgun (WGS) entry which is preliminary data.</text>
</comment>
<dbReference type="GO" id="GO:0004622">
    <property type="term" value="F:phosphatidylcholine lysophospholipase activity"/>
    <property type="evidence" value="ECO:0007669"/>
    <property type="project" value="TreeGrafter"/>
</dbReference>
<keyword evidence="1" id="KW-0472">Membrane</keyword>
<dbReference type="CDD" id="cd01836">
    <property type="entry name" value="FeeA_FeeB_like"/>
    <property type="match status" value="1"/>
</dbReference>
<dbReference type="InterPro" id="IPR013830">
    <property type="entry name" value="SGNH_hydro"/>
</dbReference>
<keyword evidence="4" id="KW-1185">Reference proteome</keyword>
<dbReference type="InterPro" id="IPR051532">
    <property type="entry name" value="Ester_Hydrolysis_Enzymes"/>
</dbReference>
<dbReference type="InterPro" id="IPR036514">
    <property type="entry name" value="SGNH_hydro_sf"/>
</dbReference>
<feature type="domain" description="SGNH hydrolase-type esterase" evidence="2">
    <location>
        <begin position="63"/>
        <end position="247"/>
    </location>
</feature>
<evidence type="ECO:0000313" key="3">
    <source>
        <dbReference type="EMBL" id="OAD44406.1"/>
    </source>
</evidence>
<dbReference type="STRING" id="1333662.LPB303_12205"/>
<name>A0A176TAF3_9FLAO</name>
<dbReference type="Gene3D" id="3.40.50.1110">
    <property type="entry name" value="SGNH hydrolase"/>
    <property type="match status" value="1"/>
</dbReference>
<dbReference type="SUPFAM" id="SSF52266">
    <property type="entry name" value="SGNH hydrolase"/>
    <property type="match status" value="1"/>
</dbReference>
<proteinExistence type="predicted"/>
<sequence length="263" mass="29715">MMQKRIKNKVKYFLSIIASVPLLPFIYFQGKNIRKKVPKLPEAKEPKGSTNGPFNKTLNILSIGESTIAGVGVYYHKNGFTGSLSNTLSINLKSNINWRVYARSGYTVAQVCKKIIPKIEETTTDIIVVGMGGNDAFTLNSPKKWANSIENLITLLQNKFPDTPIFFTNMPPIKEFPAFTKPIKFVIGNLVELLGERLQVITKDKKNVFYYNEVITLEKWSKKYSLSNNNSEIYFSDGVHPSELTYKVLGEEMGNFITKKIPS</sequence>
<evidence type="ECO:0000259" key="2">
    <source>
        <dbReference type="Pfam" id="PF13472"/>
    </source>
</evidence>
<protein>
    <submittedName>
        <fullName evidence="3">GDSL family lipase</fullName>
    </submittedName>
</protein>